<dbReference type="AlphaFoldDB" id="R7VE74"/>
<dbReference type="EMBL" id="AMQN01017070">
    <property type="status" value="NOT_ANNOTATED_CDS"/>
    <property type="molecule type" value="Genomic_DNA"/>
</dbReference>
<keyword evidence="1" id="KW-1133">Transmembrane helix</keyword>
<organism evidence="2">
    <name type="scientific">Capitella teleta</name>
    <name type="common">Polychaete worm</name>
    <dbReference type="NCBI Taxonomy" id="283909"/>
    <lineage>
        <taxon>Eukaryota</taxon>
        <taxon>Metazoa</taxon>
        <taxon>Spiralia</taxon>
        <taxon>Lophotrochozoa</taxon>
        <taxon>Annelida</taxon>
        <taxon>Polychaeta</taxon>
        <taxon>Sedentaria</taxon>
        <taxon>Scolecida</taxon>
        <taxon>Capitellidae</taxon>
        <taxon>Capitella</taxon>
    </lineage>
</organism>
<evidence type="ECO:0000313" key="2">
    <source>
        <dbReference type="EMBL" id="ELU17133.1"/>
    </source>
</evidence>
<proteinExistence type="predicted"/>
<name>R7VE74_CAPTE</name>
<reference evidence="3" key="3">
    <citation type="submission" date="2015-06" db="UniProtKB">
        <authorList>
            <consortium name="EnsemblMetazoa"/>
        </authorList>
    </citation>
    <scope>IDENTIFICATION</scope>
</reference>
<keyword evidence="1" id="KW-0812">Transmembrane</keyword>
<dbReference type="EnsemblMetazoa" id="CapteT218084">
    <property type="protein sequence ID" value="CapteP218084"/>
    <property type="gene ID" value="CapteG218084"/>
</dbReference>
<accession>R7VE74</accession>
<dbReference type="EMBL" id="AMQN01017071">
    <property type="status" value="NOT_ANNOTATED_CDS"/>
    <property type="molecule type" value="Genomic_DNA"/>
</dbReference>
<evidence type="ECO:0000313" key="3">
    <source>
        <dbReference type="EnsemblMetazoa" id="CapteP218084"/>
    </source>
</evidence>
<sequence>MALCSIYGKIRSANIIMHCADIIQSAMSSNPSVDYVGNIIRPSRSGVEVSGVTFLLSNVNVNTGIAYAYSAHIREQSATRFQIWRQTTPTSDRDFLLISELFFIPSVVNQREDADASAAEVSLMSETIILILLIWLAVVTFFLFVVFIVVCCLCRRRSDDQKFRQSSAYGEYMNSYNNTLSKPTGHANGQMDEIPETNGDVNGKTPEKAIPRGLHISRTDSSDSFGWMGSMREDETAEYSVDTVQRMNSKRLAARHGGEANIGMADEQDNRLSVSKEELNNY</sequence>
<feature type="transmembrane region" description="Helical" evidence="1">
    <location>
        <begin position="128"/>
        <end position="154"/>
    </location>
</feature>
<reference evidence="2 4" key="2">
    <citation type="journal article" date="2013" name="Nature">
        <title>Insights into bilaterian evolution from three spiralian genomes.</title>
        <authorList>
            <person name="Simakov O."/>
            <person name="Marletaz F."/>
            <person name="Cho S.J."/>
            <person name="Edsinger-Gonzales E."/>
            <person name="Havlak P."/>
            <person name="Hellsten U."/>
            <person name="Kuo D.H."/>
            <person name="Larsson T."/>
            <person name="Lv J."/>
            <person name="Arendt D."/>
            <person name="Savage R."/>
            <person name="Osoegawa K."/>
            <person name="de Jong P."/>
            <person name="Grimwood J."/>
            <person name="Chapman J.A."/>
            <person name="Shapiro H."/>
            <person name="Aerts A."/>
            <person name="Otillar R.P."/>
            <person name="Terry A.Y."/>
            <person name="Boore J.L."/>
            <person name="Grigoriev I.V."/>
            <person name="Lindberg D.R."/>
            <person name="Seaver E.C."/>
            <person name="Weisblat D.A."/>
            <person name="Putnam N.H."/>
            <person name="Rokhsar D.S."/>
        </authorList>
    </citation>
    <scope>NUCLEOTIDE SEQUENCE</scope>
    <source>
        <strain evidence="2 4">I ESC-2004</strain>
    </source>
</reference>
<evidence type="ECO:0000313" key="4">
    <source>
        <dbReference type="Proteomes" id="UP000014760"/>
    </source>
</evidence>
<dbReference type="EMBL" id="KB292691">
    <property type="protein sequence ID" value="ELU17133.1"/>
    <property type="molecule type" value="Genomic_DNA"/>
</dbReference>
<keyword evidence="1" id="KW-0472">Membrane</keyword>
<gene>
    <name evidence="2" type="ORF">CAPTEDRAFT_218084</name>
</gene>
<dbReference type="Proteomes" id="UP000014760">
    <property type="component" value="Unassembled WGS sequence"/>
</dbReference>
<dbReference type="HOGENOM" id="CLU_987799_0_0_1"/>
<protein>
    <submittedName>
        <fullName evidence="2 3">Uncharacterized protein</fullName>
    </submittedName>
</protein>
<evidence type="ECO:0000256" key="1">
    <source>
        <dbReference type="SAM" id="Phobius"/>
    </source>
</evidence>
<reference evidence="4" key="1">
    <citation type="submission" date="2012-12" db="EMBL/GenBank/DDBJ databases">
        <authorList>
            <person name="Hellsten U."/>
            <person name="Grimwood J."/>
            <person name="Chapman J.A."/>
            <person name="Shapiro H."/>
            <person name="Aerts A."/>
            <person name="Otillar R.P."/>
            <person name="Terry A.Y."/>
            <person name="Boore J.L."/>
            <person name="Simakov O."/>
            <person name="Marletaz F."/>
            <person name="Cho S.-J."/>
            <person name="Edsinger-Gonzales E."/>
            <person name="Havlak P."/>
            <person name="Kuo D.-H."/>
            <person name="Larsson T."/>
            <person name="Lv J."/>
            <person name="Arendt D."/>
            <person name="Savage R."/>
            <person name="Osoegawa K."/>
            <person name="de Jong P."/>
            <person name="Lindberg D.R."/>
            <person name="Seaver E.C."/>
            <person name="Weisblat D.A."/>
            <person name="Putnam N.H."/>
            <person name="Grigoriev I.V."/>
            <person name="Rokhsar D.S."/>
        </authorList>
    </citation>
    <scope>NUCLEOTIDE SEQUENCE</scope>
    <source>
        <strain evidence="4">I ESC-2004</strain>
    </source>
</reference>
<keyword evidence="4" id="KW-1185">Reference proteome</keyword>